<dbReference type="RefSeq" id="WP_378152223.1">
    <property type="nucleotide sequence ID" value="NZ_JBHSEC010000003.1"/>
</dbReference>
<gene>
    <name evidence="3" type="ORF">ACFOZY_03240</name>
</gene>
<feature type="transmembrane region" description="Helical" evidence="2">
    <location>
        <begin position="90"/>
        <end position="113"/>
    </location>
</feature>
<protein>
    <recommendedName>
        <fullName evidence="5">TMhelix containing protein</fullName>
    </recommendedName>
</protein>
<dbReference type="Proteomes" id="UP001595817">
    <property type="component" value="Unassembled WGS sequence"/>
</dbReference>
<evidence type="ECO:0000313" key="3">
    <source>
        <dbReference type="EMBL" id="MFC4409448.1"/>
    </source>
</evidence>
<organism evidence="3 4">
    <name type="scientific">Chungangia koreensis</name>
    <dbReference type="NCBI Taxonomy" id="752657"/>
    <lineage>
        <taxon>Bacteria</taxon>
        <taxon>Bacillati</taxon>
        <taxon>Bacillota</taxon>
        <taxon>Bacilli</taxon>
        <taxon>Lactobacillales</taxon>
        <taxon>Chungangia</taxon>
    </lineage>
</organism>
<comment type="caution">
    <text evidence="3">The sequence shown here is derived from an EMBL/GenBank/DDBJ whole genome shotgun (WGS) entry which is preliminary data.</text>
</comment>
<name>A0ABV8X0M3_9LACT</name>
<evidence type="ECO:0000256" key="1">
    <source>
        <dbReference type="SAM" id="MobiDB-lite"/>
    </source>
</evidence>
<proteinExistence type="predicted"/>
<keyword evidence="4" id="KW-1185">Reference proteome</keyword>
<keyword evidence="2" id="KW-0472">Membrane</keyword>
<dbReference type="EMBL" id="JBHSEC010000003">
    <property type="protein sequence ID" value="MFC4409448.1"/>
    <property type="molecule type" value="Genomic_DNA"/>
</dbReference>
<feature type="region of interest" description="Disordered" evidence="1">
    <location>
        <begin position="1"/>
        <end position="20"/>
    </location>
</feature>
<reference evidence="4" key="1">
    <citation type="journal article" date="2019" name="Int. J. Syst. Evol. Microbiol.">
        <title>The Global Catalogue of Microorganisms (GCM) 10K type strain sequencing project: providing services to taxonomists for standard genome sequencing and annotation.</title>
        <authorList>
            <consortium name="The Broad Institute Genomics Platform"/>
            <consortium name="The Broad Institute Genome Sequencing Center for Infectious Disease"/>
            <person name="Wu L."/>
            <person name="Ma J."/>
        </authorList>
    </citation>
    <scope>NUCLEOTIDE SEQUENCE [LARGE SCALE GENOMIC DNA]</scope>
    <source>
        <strain evidence="4">CCUG 59778</strain>
    </source>
</reference>
<sequence length="119" mass="13631">MFDTVKQHGEDIEKLKEADRRHDERLKQLETNALKLENTVMQENRDTRSTMVQQTEKLFSIVDKAMGYQSDEAKHKHEQRMAKINASTNVILKLLLGFTTAGGTGYIIIQHLIDKFGGN</sequence>
<keyword evidence="2" id="KW-1133">Transmembrane helix</keyword>
<evidence type="ECO:0000313" key="4">
    <source>
        <dbReference type="Proteomes" id="UP001595817"/>
    </source>
</evidence>
<evidence type="ECO:0000256" key="2">
    <source>
        <dbReference type="SAM" id="Phobius"/>
    </source>
</evidence>
<evidence type="ECO:0008006" key="5">
    <source>
        <dbReference type="Google" id="ProtNLM"/>
    </source>
</evidence>
<accession>A0ABV8X0M3</accession>
<keyword evidence="2" id="KW-0812">Transmembrane</keyword>